<keyword evidence="1 2" id="KW-0238">DNA-binding</keyword>
<feature type="compositionally biased region" description="Basic residues" evidence="3">
    <location>
        <begin position="101"/>
        <end position="114"/>
    </location>
</feature>
<dbReference type="Gene3D" id="1.10.30.10">
    <property type="entry name" value="High mobility group box domain"/>
    <property type="match status" value="2"/>
</dbReference>
<feature type="region of interest" description="Disordered" evidence="3">
    <location>
        <begin position="466"/>
        <end position="496"/>
    </location>
</feature>
<dbReference type="PROSITE" id="PS50118">
    <property type="entry name" value="HMG_BOX_2"/>
    <property type="match status" value="2"/>
</dbReference>
<dbReference type="InterPro" id="IPR036910">
    <property type="entry name" value="HMG_box_dom_sf"/>
</dbReference>
<dbReference type="InterPro" id="IPR009071">
    <property type="entry name" value="HMG_box_dom"/>
</dbReference>
<feature type="compositionally biased region" description="Basic and acidic residues" evidence="3">
    <location>
        <begin position="220"/>
        <end position="229"/>
    </location>
</feature>
<feature type="region of interest" description="Disordered" evidence="3">
    <location>
        <begin position="217"/>
        <end position="249"/>
    </location>
</feature>
<proteinExistence type="predicted"/>
<dbReference type="STRING" id="1169540.A0A0G4EIS0"/>
<evidence type="ECO:0000256" key="1">
    <source>
        <dbReference type="ARBA" id="ARBA00023125"/>
    </source>
</evidence>
<reference evidence="5 6" key="1">
    <citation type="submission" date="2014-11" db="EMBL/GenBank/DDBJ databases">
        <authorList>
            <person name="Zhu J."/>
            <person name="Qi W."/>
            <person name="Song R."/>
        </authorList>
    </citation>
    <scope>NUCLEOTIDE SEQUENCE [LARGE SCALE GENOMIC DNA]</scope>
</reference>
<dbReference type="SMART" id="SM00398">
    <property type="entry name" value="HMG"/>
    <property type="match status" value="2"/>
</dbReference>
<dbReference type="Pfam" id="PF00505">
    <property type="entry name" value="HMG_box"/>
    <property type="match status" value="1"/>
</dbReference>
<feature type="region of interest" description="Disordered" evidence="3">
    <location>
        <begin position="59"/>
        <end position="124"/>
    </location>
</feature>
<evidence type="ECO:0000313" key="5">
    <source>
        <dbReference type="EMBL" id="CEL96909.1"/>
    </source>
</evidence>
<keyword evidence="6" id="KW-1185">Reference proteome</keyword>
<protein>
    <recommendedName>
        <fullName evidence="4">HMG box domain-containing protein</fullName>
    </recommendedName>
</protein>
<feature type="compositionally biased region" description="Low complexity" evidence="3">
    <location>
        <begin position="65"/>
        <end position="81"/>
    </location>
</feature>
<dbReference type="GO" id="GO:0006357">
    <property type="term" value="P:regulation of transcription by RNA polymerase II"/>
    <property type="evidence" value="ECO:0007669"/>
    <property type="project" value="TreeGrafter"/>
</dbReference>
<dbReference type="EMBL" id="CDMY01000249">
    <property type="protein sequence ID" value="CEL96909.1"/>
    <property type="molecule type" value="Genomic_DNA"/>
</dbReference>
<feature type="domain" description="HMG box" evidence="4">
    <location>
        <begin position="249"/>
        <end position="317"/>
    </location>
</feature>
<dbReference type="GO" id="GO:0005634">
    <property type="term" value="C:nucleus"/>
    <property type="evidence" value="ECO:0007669"/>
    <property type="project" value="UniProtKB-UniRule"/>
</dbReference>
<feature type="compositionally biased region" description="Basic residues" evidence="3">
    <location>
        <begin position="230"/>
        <end position="239"/>
    </location>
</feature>
<dbReference type="PANTHER" id="PTHR48112:SF22">
    <property type="entry name" value="MITOCHONDRIAL TRANSCRIPTION FACTOR A, ISOFORM B"/>
    <property type="match status" value="1"/>
</dbReference>
<name>A0A0G4EIS0_VITBC</name>
<feature type="DNA-binding region" description="HMG box" evidence="2">
    <location>
        <begin position="4"/>
        <end position="58"/>
    </location>
</feature>
<feature type="domain" description="HMG box" evidence="4">
    <location>
        <begin position="4"/>
        <end position="58"/>
    </location>
</feature>
<feature type="compositionally biased region" description="Low complexity" evidence="3">
    <location>
        <begin position="400"/>
        <end position="411"/>
    </location>
</feature>
<dbReference type="SUPFAM" id="SSF47095">
    <property type="entry name" value="HMG-box"/>
    <property type="match status" value="2"/>
</dbReference>
<dbReference type="AlphaFoldDB" id="A0A0G4EIS0"/>
<feature type="compositionally biased region" description="Basic and acidic residues" evidence="3">
    <location>
        <begin position="470"/>
        <end position="481"/>
    </location>
</feature>
<accession>A0A0G4EIS0</accession>
<evidence type="ECO:0000259" key="4">
    <source>
        <dbReference type="PROSITE" id="PS50118"/>
    </source>
</evidence>
<organism evidence="5 6">
    <name type="scientific">Vitrella brassicaformis (strain CCMP3155)</name>
    <dbReference type="NCBI Taxonomy" id="1169540"/>
    <lineage>
        <taxon>Eukaryota</taxon>
        <taxon>Sar</taxon>
        <taxon>Alveolata</taxon>
        <taxon>Colpodellida</taxon>
        <taxon>Vitrellaceae</taxon>
        <taxon>Vitrella</taxon>
    </lineage>
</organism>
<dbReference type="CDD" id="cd00084">
    <property type="entry name" value="HMG-box_SF"/>
    <property type="match status" value="1"/>
</dbReference>
<dbReference type="InterPro" id="IPR050342">
    <property type="entry name" value="HMGB"/>
</dbReference>
<dbReference type="OrthoDB" id="1919336at2759"/>
<dbReference type="InParanoid" id="A0A0G4EIS0"/>
<dbReference type="VEuPathDB" id="CryptoDB:Vbra_3902"/>
<evidence type="ECO:0000256" key="2">
    <source>
        <dbReference type="PROSITE-ProRule" id="PRU00267"/>
    </source>
</evidence>
<feature type="DNA-binding region" description="HMG box" evidence="2">
    <location>
        <begin position="249"/>
        <end position="317"/>
    </location>
</feature>
<evidence type="ECO:0000256" key="3">
    <source>
        <dbReference type="SAM" id="MobiDB-lite"/>
    </source>
</evidence>
<evidence type="ECO:0000313" key="6">
    <source>
        <dbReference type="Proteomes" id="UP000041254"/>
    </source>
</evidence>
<dbReference type="Proteomes" id="UP000041254">
    <property type="component" value="Unassembled WGS sequence"/>
</dbReference>
<sequence length="510" mass="56803">MGRRQSSATAFFKYLNHRRPELKQIYPGADSKQMACIAGDEWQQLDQHTKELWKEAARLDADAATSTTPSPRPTSPIRTRSGATRNHHYESSVNSPEPRLPRRGRGRPRKRHPHPPASAAPDAEYDQDWYQTGSHDDELLQVDATGGGGGCGGVGSYWCGGVDHPMCEGLECAQDDDDDERWMGMEGLEAAACDEEEAPAMNDPPMRECDHHAGVKRLRRGDTKREVRNRSTRYKRRRTDRQAGGPLRPKMPLSPFLFFQAAERPAMEELHPELSYKQILVALGERWRRMTKEEKRIYDEAAAQDRVRYYEECRQLQEEQKALEEASPKDAPWVGGTTLDELAGPVSSCSGTSRPSPIDTTRFTGGIHHVDYSSNSPLSITAGLTPTSTHNTLSPPSSPHTAATTTAAGHTTRFDERLKSSIVMYHQLWQLYLHAKQLRAERQQREQNERDAERFVGKVMAIDTAAAHGEGGETEREREKTAAAGAATGPAKPPESWVEIAASGVFRAVT</sequence>
<dbReference type="PANTHER" id="PTHR48112">
    <property type="entry name" value="HIGH MOBILITY GROUP PROTEIN DSP1"/>
    <property type="match status" value="1"/>
</dbReference>
<dbReference type="GO" id="GO:0003677">
    <property type="term" value="F:DNA binding"/>
    <property type="evidence" value="ECO:0007669"/>
    <property type="project" value="UniProtKB-UniRule"/>
</dbReference>
<feature type="region of interest" description="Disordered" evidence="3">
    <location>
        <begin position="388"/>
        <end position="412"/>
    </location>
</feature>
<keyword evidence="2" id="KW-0539">Nucleus</keyword>
<gene>
    <name evidence="5" type="ORF">Vbra_3902</name>
</gene>